<dbReference type="GO" id="GO:0031941">
    <property type="term" value="C:filamentous actin"/>
    <property type="evidence" value="ECO:0007669"/>
    <property type="project" value="TreeGrafter"/>
</dbReference>
<evidence type="ECO:0000259" key="5">
    <source>
        <dbReference type="PROSITE" id="PS50106"/>
    </source>
</evidence>
<keyword evidence="2" id="KW-0963">Cytoplasm</keyword>
<dbReference type="InterPro" id="IPR050604">
    <property type="entry name" value="PDZ-LIM_domain"/>
</dbReference>
<dbReference type="InterPro" id="IPR036034">
    <property type="entry name" value="PDZ_sf"/>
</dbReference>
<evidence type="ECO:0000256" key="2">
    <source>
        <dbReference type="ARBA" id="ARBA00022490"/>
    </source>
</evidence>
<protein>
    <recommendedName>
        <fullName evidence="5">PDZ domain-containing protein</fullName>
    </recommendedName>
</protein>
<dbReference type="Pfam" id="PF00595">
    <property type="entry name" value="PDZ"/>
    <property type="match status" value="1"/>
</dbReference>
<evidence type="ECO:0000256" key="1">
    <source>
        <dbReference type="ARBA" id="ARBA00004496"/>
    </source>
</evidence>
<keyword evidence="3" id="KW-0862">Zinc</keyword>
<dbReference type="PANTHER" id="PTHR24214:SF38">
    <property type="entry name" value="PDZ AND LIM DOMAIN PROTEIN ZASP-RELATED"/>
    <property type="match status" value="1"/>
</dbReference>
<reference evidence="6" key="1">
    <citation type="submission" date="2021-02" db="EMBL/GenBank/DDBJ databases">
        <authorList>
            <person name="Nowell W R."/>
        </authorList>
    </citation>
    <scope>NUCLEOTIDE SEQUENCE</scope>
</reference>
<dbReference type="InterPro" id="IPR001478">
    <property type="entry name" value="PDZ"/>
</dbReference>
<dbReference type="GO" id="GO:0003779">
    <property type="term" value="F:actin binding"/>
    <property type="evidence" value="ECO:0007669"/>
    <property type="project" value="TreeGrafter"/>
</dbReference>
<organism evidence="6 7">
    <name type="scientific">Rotaria sordida</name>
    <dbReference type="NCBI Taxonomy" id="392033"/>
    <lineage>
        <taxon>Eukaryota</taxon>
        <taxon>Metazoa</taxon>
        <taxon>Spiralia</taxon>
        <taxon>Gnathifera</taxon>
        <taxon>Rotifera</taxon>
        <taxon>Eurotatoria</taxon>
        <taxon>Bdelloidea</taxon>
        <taxon>Philodinida</taxon>
        <taxon>Philodinidae</taxon>
        <taxon>Rotaria</taxon>
    </lineage>
</organism>
<evidence type="ECO:0000313" key="7">
    <source>
        <dbReference type="Proteomes" id="UP000663870"/>
    </source>
</evidence>
<dbReference type="GO" id="GO:0005912">
    <property type="term" value="C:adherens junction"/>
    <property type="evidence" value="ECO:0007669"/>
    <property type="project" value="TreeGrafter"/>
</dbReference>
<keyword evidence="7" id="KW-1185">Reference proteome</keyword>
<sequence length="223" mass="24726">MPSYTMLNVKMQRESNSTPWGFRMQGGKDFACPLQIQKVNPSSLAERCGMQANDYIIKIGQTSTEHLKHPDAQELIKQQNNILELTLQRGAPPDTNDYNSRVDFPPHQLMQSTQNNFSPQSQYGPPSPQSPVPQVAMPVSNNRAILSQGHNTPIGLYSADNVTETIARTLKSDIEDLQQKYLTMDLQTNNKGGVRQGPAFRALVRGLDEANGDTTDHSSSKSK</sequence>
<dbReference type="InterPro" id="IPR006643">
    <property type="entry name" value="Zasp-like_motif"/>
</dbReference>
<proteinExistence type="predicted"/>
<feature type="domain" description="PDZ" evidence="5">
    <location>
        <begin position="8"/>
        <end position="91"/>
    </location>
</feature>
<dbReference type="GO" id="GO:0051371">
    <property type="term" value="F:muscle alpha-actinin binding"/>
    <property type="evidence" value="ECO:0007669"/>
    <property type="project" value="TreeGrafter"/>
</dbReference>
<evidence type="ECO:0000256" key="3">
    <source>
        <dbReference type="ARBA" id="ARBA00023038"/>
    </source>
</evidence>
<keyword evidence="3" id="KW-0440">LIM domain</keyword>
<comment type="caution">
    <text evidence="6">The sequence shown here is derived from an EMBL/GenBank/DDBJ whole genome shotgun (WGS) entry which is preliminary data.</text>
</comment>
<dbReference type="Proteomes" id="UP000663870">
    <property type="component" value="Unassembled WGS sequence"/>
</dbReference>
<gene>
    <name evidence="6" type="ORF">JXQ802_LOCUS23726</name>
</gene>
<keyword evidence="3" id="KW-0479">Metal-binding</keyword>
<dbReference type="GO" id="GO:0030036">
    <property type="term" value="P:actin cytoskeleton organization"/>
    <property type="evidence" value="ECO:0007669"/>
    <property type="project" value="TreeGrafter"/>
</dbReference>
<dbReference type="FunFam" id="2.30.42.10:FF:000055">
    <property type="entry name" value="PDZ and LIM domain protein 3"/>
    <property type="match status" value="1"/>
</dbReference>
<dbReference type="SUPFAM" id="SSF50156">
    <property type="entry name" value="PDZ domain-like"/>
    <property type="match status" value="1"/>
</dbReference>
<evidence type="ECO:0000313" key="6">
    <source>
        <dbReference type="EMBL" id="CAF1188206.1"/>
    </source>
</evidence>
<dbReference type="GO" id="GO:0001725">
    <property type="term" value="C:stress fiber"/>
    <property type="evidence" value="ECO:0007669"/>
    <property type="project" value="TreeGrafter"/>
</dbReference>
<dbReference type="PROSITE" id="PS50106">
    <property type="entry name" value="PDZ"/>
    <property type="match status" value="1"/>
</dbReference>
<dbReference type="EMBL" id="CAJNOL010000752">
    <property type="protein sequence ID" value="CAF1188206.1"/>
    <property type="molecule type" value="Genomic_DNA"/>
</dbReference>
<dbReference type="SMART" id="SM00228">
    <property type="entry name" value="PDZ"/>
    <property type="match status" value="1"/>
</dbReference>
<dbReference type="PANTHER" id="PTHR24214">
    <property type="entry name" value="PDZ AND LIM DOMAIN PROTEIN ZASP"/>
    <property type="match status" value="1"/>
</dbReference>
<dbReference type="GO" id="GO:0061061">
    <property type="term" value="P:muscle structure development"/>
    <property type="evidence" value="ECO:0007669"/>
    <property type="project" value="TreeGrafter"/>
</dbReference>
<comment type="subcellular location">
    <subcellularLocation>
        <location evidence="1">Cytoplasm</location>
    </subcellularLocation>
</comment>
<feature type="region of interest" description="Disordered" evidence="4">
    <location>
        <begin position="89"/>
        <end position="133"/>
    </location>
</feature>
<name>A0A814V9X8_9BILA</name>
<evidence type="ECO:0000256" key="4">
    <source>
        <dbReference type="SAM" id="MobiDB-lite"/>
    </source>
</evidence>
<accession>A0A814V9X8</accession>
<dbReference type="CDD" id="cd23068">
    <property type="entry name" value="PDZ_ZASP52-like"/>
    <property type="match status" value="1"/>
</dbReference>
<dbReference type="AlphaFoldDB" id="A0A814V9X8"/>
<dbReference type="Gene3D" id="2.30.42.10">
    <property type="match status" value="1"/>
</dbReference>
<dbReference type="SMART" id="SM00735">
    <property type="entry name" value="ZM"/>
    <property type="match status" value="1"/>
</dbReference>
<dbReference type="GO" id="GO:0030018">
    <property type="term" value="C:Z disc"/>
    <property type="evidence" value="ECO:0007669"/>
    <property type="project" value="TreeGrafter"/>
</dbReference>